<evidence type="ECO:0000259" key="6">
    <source>
        <dbReference type="SMART" id="SM00382"/>
    </source>
</evidence>
<evidence type="ECO:0000256" key="1">
    <source>
        <dbReference type="ARBA" id="ARBA00006914"/>
    </source>
</evidence>
<dbReference type="GO" id="GO:0007033">
    <property type="term" value="P:vacuole organization"/>
    <property type="evidence" value="ECO:0007669"/>
    <property type="project" value="TreeGrafter"/>
</dbReference>
<dbReference type="Pfam" id="PF00004">
    <property type="entry name" value="AAA"/>
    <property type="match status" value="1"/>
</dbReference>
<dbReference type="PROSITE" id="PS00674">
    <property type="entry name" value="AAA"/>
    <property type="match status" value="1"/>
</dbReference>
<dbReference type="GO" id="GO:0016197">
    <property type="term" value="P:endosomal transport"/>
    <property type="evidence" value="ECO:0007669"/>
    <property type="project" value="TreeGrafter"/>
</dbReference>
<dbReference type="SMART" id="SM00382">
    <property type="entry name" value="AAA"/>
    <property type="match status" value="1"/>
</dbReference>
<dbReference type="GO" id="GO:0005524">
    <property type="term" value="F:ATP binding"/>
    <property type="evidence" value="ECO:0007669"/>
    <property type="project" value="UniProtKB-KW"/>
</dbReference>
<keyword evidence="3 4" id="KW-0067">ATP-binding</keyword>
<name>A0A6P4YCU3_BRABE</name>
<dbReference type="Proteomes" id="UP000515135">
    <property type="component" value="Unplaced"/>
</dbReference>
<reference evidence="8" key="1">
    <citation type="submission" date="2025-08" db="UniProtKB">
        <authorList>
            <consortium name="RefSeq"/>
        </authorList>
    </citation>
    <scope>IDENTIFICATION</scope>
    <source>
        <tissue evidence="8">Gonad</tissue>
    </source>
</reference>
<dbReference type="InterPro" id="IPR050304">
    <property type="entry name" value="MT-severing_AAA_ATPase"/>
</dbReference>
<evidence type="ECO:0000256" key="3">
    <source>
        <dbReference type="ARBA" id="ARBA00022840"/>
    </source>
</evidence>
<dbReference type="GO" id="GO:0016887">
    <property type="term" value="F:ATP hydrolysis activity"/>
    <property type="evidence" value="ECO:0007669"/>
    <property type="project" value="InterPro"/>
</dbReference>
<dbReference type="GeneID" id="109468443"/>
<dbReference type="InterPro" id="IPR003960">
    <property type="entry name" value="ATPase_AAA_CS"/>
</dbReference>
<gene>
    <name evidence="8" type="primary">LOC109468443</name>
</gene>
<dbReference type="OrthoDB" id="5334845at2759"/>
<dbReference type="InterPro" id="IPR015415">
    <property type="entry name" value="Spast_Vps4_C"/>
</dbReference>
<dbReference type="KEGG" id="bbel:109468443"/>
<dbReference type="PANTHER" id="PTHR23074:SF72">
    <property type="entry name" value="VACUOLAR PROTEIN SORTING-ASSOCIATED PROTEIN 4B"/>
    <property type="match status" value="1"/>
</dbReference>
<keyword evidence="2 4" id="KW-0547">Nucleotide-binding</keyword>
<proteinExistence type="inferred from homology"/>
<dbReference type="InterPro" id="IPR003593">
    <property type="entry name" value="AAA+_ATPase"/>
</dbReference>
<comment type="similarity">
    <text evidence="1 4">Belongs to the AAA ATPase family.</text>
</comment>
<dbReference type="RefSeq" id="XP_019622248.1">
    <property type="nucleotide sequence ID" value="XM_019766689.1"/>
</dbReference>
<dbReference type="Gene3D" id="1.10.8.60">
    <property type="match status" value="1"/>
</dbReference>
<protein>
    <submittedName>
        <fullName evidence="8">Vacuolar protein sorting-associated protein 4B-like</fullName>
    </submittedName>
</protein>
<evidence type="ECO:0000256" key="5">
    <source>
        <dbReference type="SAM" id="MobiDB-lite"/>
    </source>
</evidence>
<evidence type="ECO:0000313" key="8">
    <source>
        <dbReference type="RefSeq" id="XP_019622248.1"/>
    </source>
</evidence>
<dbReference type="SUPFAM" id="SSF52540">
    <property type="entry name" value="P-loop containing nucleoside triphosphate hydrolases"/>
    <property type="match status" value="1"/>
</dbReference>
<keyword evidence="7" id="KW-1185">Reference proteome</keyword>
<dbReference type="InterPro" id="IPR003959">
    <property type="entry name" value="ATPase_AAA_core"/>
</dbReference>
<evidence type="ECO:0000256" key="2">
    <source>
        <dbReference type="ARBA" id="ARBA00022741"/>
    </source>
</evidence>
<dbReference type="Gene3D" id="3.40.50.300">
    <property type="entry name" value="P-loop containing nucleotide triphosphate hydrolases"/>
    <property type="match status" value="1"/>
</dbReference>
<dbReference type="FunFam" id="3.40.50.300:FF:001003">
    <property type="entry name" value="Vacuolar protein sorting-associated protein 4"/>
    <property type="match status" value="1"/>
</dbReference>
<dbReference type="InterPro" id="IPR041569">
    <property type="entry name" value="AAA_lid_3"/>
</dbReference>
<organism evidence="7 8">
    <name type="scientific">Branchiostoma belcheri</name>
    <name type="common">Amphioxus</name>
    <dbReference type="NCBI Taxonomy" id="7741"/>
    <lineage>
        <taxon>Eukaryota</taxon>
        <taxon>Metazoa</taxon>
        <taxon>Chordata</taxon>
        <taxon>Cephalochordata</taxon>
        <taxon>Leptocardii</taxon>
        <taxon>Amphioxiformes</taxon>
        <taxon>Branchiostomatidae</taxon>
        <taxon>Branchiostoma</taxon>
    </lineage>
</organism>
<dbReference type="PANTHER" id="PTHR23074">
    <property type="entry name" value="AAA DOMAIN-CONTAINING"/>
    <property type="match status" value="1"/>
</dbReference>
<feature type="domain" description="AAA+ ATPase" evidence="6">
    <location>
        <begin position="175"/>
        <end position="313"/>
    </location>
</feature>
<accession>A0A6P4YCU3</accession>
<sequence length="441" mass="49791">MDLLDLYKDAAEWLIEAANECQKTANVDIDLLVQNCERCSAMIARIRKKETDPIRNAALSELLRSMDYQMQILRTKQKQLNSTRLAPGGHTTQPCLTESTVSKKQPDDRKTSRRISIEDAIVPKGSLRFQDVAGLEEAKQALREAIILPLQYPHLFTGGTLQLTTFLIVSGARKPWRRILLYGPPGTGKSRLAHALSSEIDSTFYCVSSSDLISSWVGESEKLIKELFQQAAYRKGTSVIFIDEIDSICRKRTSREEEHTRRVKTELLRQMEGADTSALSEKIFLMCATNCPWELDSAFLRRFQRRIYVPLPDRESRKALLKIHTSQNGVRLTEREWDQLADRTHGYSGSDIATVILAALFEPIRDLQMATHWKQTTGDRWTPCGSEEVGAVQGRLGEMPSDQVLPRDVCLQDFVTSLAAAHNTVSQGELQKFQEFSNSLG</sequence>
<dbReference type="AlphaFoldDB" id="A0A6P4YCU3"/>
<evidence type="ECO:0000256" key="4">
    <source>
        <dbReference type="RuleBase" id="RU003651"/>
    </source>
</evidence>
<feature type="region of interest" description="Disordered" evidence="5">
    <location>
        <begin position="81"/>
        <end position="113"/>
    </location>
</feature>
<evidence type="ECO:0000313" key="7">
    <source>
        <dbReference type="Proteomes" id="UP000515135"/>
    </source>
</evidence>
<feature type="compositionally biased region" description="Polar residues" evidence="5">
    <location>
        <begin position="81"/>
        <end position="103"/>
    </location>
</feature>
<dbReference type="Pfam" id="PF09336">
    <property type="entry name" value="Vps4_C"/>
    <property type="match status" value="1"/>
</dbReference>
<dbReference type="Pfam" id="PF17862">
    <property type="entry name" value="AAA_lid_3"/>
    <property type="match status" value="1"/>
</dbReference>
<dbReference type="InterPro" id="IPR027417">
    <property type="entry name" value="P-loop_NTPase"/>
</dbReference>